<keyword evidence="4" id="KW-0238">DNA-binding</keyword>
<dbReference type="PANTHER" id="PTHR43133:SF8">
    <property type="entry name" value="RNA POLYMERASE SIGMA FACTOR HI_1459-RELATED"/>
    <property type="match status" value="1"/>
</dbReference>
<dbReference type="InterPro" id="IPR039425">
    <property type="entry name" value="RNA_pol_sigma-70-like"/>
</dbReference>
<name>A0A7C9RV85_9PSEU</name>
<dbReference type="EMBL" id="JAAMPJ010000010">
    <property type="protein sequence ID" value="NGY63750.1"/>
    <property type="molecule type" value="Genomic_DNA"/>
</dbReference>
<evidence type="ECO:0000313" key="8">
    <source>
        <dbReference type="Proteomes" id="UP000481360"/>
    </source>
</evidence>
<dbReference type="AlphaFoldDB" id="A0A7C9RV85"/>
<comment type="caution">
    <text evidence="7">The sequence shown here is derived from an EMBL/GenBank/DDBJ whole genome shotgun (WGS) entry which is preliminary data.</text>
</comment>
<evidence type="ECO:0000256" key="2">
    <source>
        <dbReference type="ARBA" id="ARBA00023015"/>
    </source>
</evidence>
<dbReference type="InterPro" id="IPR014284">
    <property type="entry name" value="RNA_pol_sigma-70_dom"/>
</dbReference>
<dbReference type="RefSeq" id="WP_166052418.1">
    <property type="nucleotide sequence ID" value="NZ_JAAMPJ010000010.1"/>
</dbReference>
<evidence type="ECO:0000259" key="6">
    <source>
        <dbReference type="Pfam" id="PF04542"/>
    </source>
</evidence>
<dbReference type="GO" id="GO:0006352">
    <property type="term" value="P:DNA-templated transcription initiation"/>
    <property type="evidence" value="ECO:0007669"/>
    <property type="project" value="InterPro"/>
</dbReference>
<dbReference type="Gene3D" id="1.10.1740.10">
    <property type="match status" value="1"/>
</dbReference>
<dbReference type="InterPro" id="IPR007627">
    <property type="entry name" value="RNA_pol_sigma70_r2"/>
</dbReference>
<gene>
    <name evidence="7" type="ORF">G7043_33005</name>
</gene>
<dbReference type="PANTHER" id="PTHR43133">
    <property type="entry name" value="RNA POLYMERASE ECF-TYPE SIGMA FACTO"/>
    <property type="match status" value="1"/>
</dbReference>
<dbReference type="Gene3D" id="1.10.10.10">
    <property type="entry name" value="Winged helix-like DNA-binding domain superfamily/Winged helix DNA-binding domain"/>
    <property type="match status" value="1"/>
</dbReference>
<dbReference type="InterPro" id="IPR036388">
    <property type="entry name" value="WH-like_DNA-bd_sf"/>
</dbReference>
<dbReference type="InterPro" id="IPR013324">
    <property type="entry name" value="RNA_pol_sigma_r3/r4-like"/>
</dbReference>
<dbReference type="SUPFAM" id="SSF88946">
    <property type="entry name" value="Sigma2 domain of RNA polymerase sigma factors"/>
    <property type="match status" value="1"/>
</dbReference>
<reference evidence="7 8" key="1">
    <citation type="submission" date="2020-03" db="EMBL/GenBank/DDBJ databases">
        <title>Isolation and identification of active actinomycetes.</title>
        <authorList>
            <person name="Sun X."/>
        </authorList>
    </citation>
    <scope>NUCLEOTIDE SEQUENCE [LARGE SCALE GENOMIC DNA]</scope>
    <source>
        <strain evidence="7 8">NEAU-D13</strain>
    </source>
</reference>
<evidence type="ECO:0000256" key="4">
    <source>
        <dbReference type="ARBA" id="ARBA00023125"/>
    </source>
</evidence>
<organism evidence="7 8">
    <name type="scientific">Lentzea alba</name>
    <dbReference type="NCBI Taxonomy" id="2714351"/>
    <lineage>
        <taxon>Bacteria</taxon>
        <taxon>Bacillati</taxon>
        <taxon>Actinomycetota</taxon>
        <taxon>Actinomycetes</taxon>
        <taxon>Pseudonocardiales</taxon>
        <taxon>Pseudonocardiaceae</taxon>
        <taxon>Lentzea</taxon>
    </lineage>
</organism>
<comment type="similarity">
    <text evidence="1">Belongs to the sigma-70 factor family. ECF subfamily.</text>
</comment>
<dbReference type="NCBIfam" id="TIGR02937">
    <property type="entry name" value="sigma70-ECF"/>
    <property type="match status" value="1"/>
</dbReference>
<sequence length="207" mass="23062">MTIVHEKGVVDAIGAPGDREARQAVVFQNCRSGVEGAWNSVVEEFTPIVWSVAKSFGLLPDDCADICQSTWAHAVRSIDRIRHPARFRTWIVTVAKRESIKLRQFTARHVPVADVESGVTGADLCGPEEVAVERADHLRVRVALSQLPSLHQELLWMLISDPPPSYDEISRTLHIPRGSIGPTRARALQRMRELLEEDSPATEFRVA</sequence>
<evidence type="ECO:0000256" key="5">
    <source>
        <dbReference type="ARBA" id="ARBA00023163"/>
    </source>
</evidence>
<evidence type="ECO:0000313" key="7">
    <source>
        <dbReference type="EMBL" id="NGY63750.1"/>
    </source>
</evidence>
<evidence type="ECO:0000256" key="3">
    <source>
        <dbReference type="ARBA" id="ARBA00023082"/>
    </source>
</evidence>
<proteinExistence type="inferred from homology"/>
<dbReference type="InterPro" id="IPR013325">
    <property type="entry name" value="RNA_pol_sigma_r2"/>
</dbReference>
<dbReference type="Proteomes" id="UP000481360">
    <property type="component" value="Unassembled WGS sequence"/>
</dbReference>
<dbReference type="Pfam" id="PF04542">
    <property type="entry name" value="Sigma70_r2"/>
    <property type="match status" value="1"/>
</dbReference>
<keyword evidence="8" id="KW-1185">Reference proteome</keyword>
<accession>A0A7C9RV85</accession>
<evidence type="ECO:0000256" key="1">
    <source>
        <dbReference type="ARBA" id="ARBA00010641"/>
    </source>
</evidence>
<dbReference type="GO" id="GO:0003677">
    <property type="term" value="F:DNA binding"/>
    <property type="evidence" value="ECO:0007669"/>
    <property type="project" value="UniProtKB-KW"/>
</dbReference>
<keyword evidence="2" id="KW-0805">Transcription regulation</keyword>
<keyword evidence="3" id="KW-0731">Sigma factor</keyword>
<feature type="domain" description="RNA polymerase sigma-70 region 2" evidence="6">
    <location>
        <begin position="42"/>
        <end position="102"/>
    </location>
</feature>
<dbReference type="SUPFAM" id="SSF88659">
    <property type="entry name" value="Sigma3 and sigma4 domains of RNA polymerase sigma factors"/>
    <property type="match status" value="1"/>
</dbReference>
<keyword evidence="5" id="KW-0804">Transcription</keyword>
<dbReference type="GO" id="GO:0016987">
    <property type="term" value="F:sigma factor activity"/>
    <property type="evidence" value="ECO:0007669"/>
    <property type="project" value="UniProtKB-KW"/>
</dbReference>
<protein>
    <submittedName>
        <fullName evidence="7">Sigma-70 family RNA polymerase sigma factor</fullName>
    </submittedName>
</protein>